<evidence type="ECO:0000313" key="8">
    <source>
        <dbReference type="Proteomes" id="UP000319424"/>
    </source>
</evidence>
<accession>A0A371IP89</accession>
<dbReference type="SUPFAM" id="SSF55229">
    <property type="entry name" value="Cell division protein MinE topological specificity domain"/>
    <property type="match status" value="1"/>
</dbReference>
<dbReference type="EMBL" id="MBEW02000001">
    <property type="protein sequence ID" value="RDY22298.1"/>
    <property type="molecule type" value="Genomic_DNA"/>
</dbReference>
<dbReference type="RefSeq" id="WP_068911692.1">
    <property type="nucleotide sequence ID" value="NZ_MBEW02000001.1"/>
</dbReference>
<feature type="region of interest" description="Disordered" evidence="4">
    <location>
        <begin position="67"/>
        <end position="90"/>
    </location>
</feature>
<keyword evidence="7" id="KW-1185">Reference proteome</keyword>
<dbReference type="Gene3D" id="3.30.1070.10">
    <property type="entry name" value="Cell division topological specificity factor MinE"/>
    <property type="match status" value="1"/>
</dbReference>
<organism evidence="5 7">
    <name type="scientific">Criibacterium bergeronii</name>
    <dbReference type="NCBI Taxonomy" id="1871336"/>
    <lineage>
        <taxon>Bacteria</taxon>
        <taxon>Bacillati</taxon>
        <taxon>Bacillota</taxon>
        <taxon>Clostridia</taxon>
        <taxon>Peptostreptococcales</taxon>
        <taxon>Filifactoraceae</taxon>
        <taxon>Criibacterium</taxon>
    </lineage>
</organism>
<dbReference type="InterPro" id="IPR036707">
    <property type="entry name" value="MinE_sf"/>
</dbReference>
<comment type="similarity">
    <text evidence="1 3">Belongs to the MinE family.</text>
</comment>
<evidence type="ECO:0000256" key="1">
    <source>
        <dbReference type="ARBA" id="ARBA00008168"/>
    </source>
</evidence>
<evidence type="ECO:0000313" key="7">
    <source>
        <dbReference type="Proteomes" id="UP000093352"/>
    </source>
</evidence>
<dbReference type="GO" id="GO:0051301">
    <property type="term" value="P:cell division"/>
    <property type="evidence" value="ECO:0007669"/>
    <property type="project" value="UniProtKB-KW"/>
</dbReference>
<comment type="function">
    <text evidence="2 3">Prevents the cell division inhibition by proteins MinC and MinD at internal division sites while permitting inhibition at polar sites. This ensures cell division at the proper site by restricting the formation of a division septum at the midpoint of the long axis of the cell.</text>
</comment>
<evidence type="ECO:0000313" key="6">
    <source>
        <dbReference type="EMBL" id="TRW28793.1"/>
    </source>
</evidence>
<dbReference type="InterPro" id="IPR005527">
    <property type="entry name" value="MinE"/>
</dbReference>
<proteinExistence type="inferred from homology"/>
<gene>
    <name evidence="3 5" type="primary">minE</name>
    <name evidence="5" type="ORF">BBG48_000875</name>
    <name evidence="6" type="ORF">FL857_01560</name>
</gene>
<protein>
    <recommendedName>
        <fullName evidence="3">Cell division topological specificity factor</fullName>
    </recommendedName>
</protein>
<dbReference type="NCBIfam" id="NF001422">
    <property type="entry name" value="PRK00296.1"/>
    <property type="match status" value="1"/>
</dbReference>
<dbReference type="EMBL" id="VJXW01000001">
    <property type="protein sequence ID" value="TRW28793.1"/>
    <property type="molecule type" value="Genomic_DNA"/>
</dbReference>
<dbReference type="Pfam" id="PF03776">
    <property type="entry name" value="MinE"/>
    <property type="match status" value="1"/>
</dbReference>
<dbReference type="GO" id="GO:0032955">
    <property type="term" value="P:regulation of division septum assembly"/>
    <property type="evidence" value="ECO:0007669"/>
    <property type="project" value="InterPro"/>
</dbReference>
<keyword evidence="3" id="KW-0131">Cell cycle</keyword>
<dbReference type="AlphaFoldDB" id="A0A371IP89"/>
<evidence type="ECO:0000313" key="5">
    <source>
        <dbReference type="EMBL" id="RDY22298.1"/>
    </source>
</evidence>
<dbReference type="HAMAP" id="MF_00262">
    <property type="entry name" value="MinE"/>
    <property type="match status" value="1"/>
</dbReference>
<evidence type="ECO:0000256" key="2">
    <source>
        <dbReference type="ARBA" id="ARBA00025265"/>
    </source>
</evidence>
<evidence type="ECO:0000256" key="3">
    <source>
        <dbReference type="HAMAP-Rule" id="MF_00262"/>
    </source>
</evidence>
<evidence type="ECO:0000256" key="4">
    <source>
        <dbReference type="SAM" id="MobiDB-lite"/>
    </source>
</evidence>
<comment type="caution">
    <text evidence="5">The sequence shown here is derived from an EMBL/GenBank/DDBJ whole genome shotgun (WGS) entry which is preliminary data.</text>
</comment>
<keyword evidence="3 5" id="KW-0132">Cell division</keyword>
<reference evidence="5 7" key="1">
    <citation type="journal article" date="2016" name="Genome Announc.">
        <title>Draft Genome Sequence of Criibacterium bergeronii gen. nov., sp. nov., Strain CCRI-22567T, Isolated from a Vaginal Sample from a Woman with Bacterial Vaginosis.</title>
        <authorList>
            <person name="Maheux A.F."/>
            <person name="Berube E."/>
            <person name="Boudreau D.K."/>
            <person name="Raymond F."/>
            <person name="Corbeil J."/>
            <person name="Roy P.H."/>
            <person name="Boissinot M."/>
            <person name="Omar R.F."/>
        </authorList>
    </citation>
    <scope>NUCLEOTIDE SEQUENCE [LARGE SCALE GENOMIC DNA]</scope>
    <source>
        <strain evidence="5 7">CCRI-22567</strain>
    </source>
</reference>
<dbReference type="Proteomes" id="UP000093352">
    <property type="component" value="Unassembled WGS sequence"/>
</dbReference>
<name>A0A371IP89_9FIRM</name>
<dbReference type="OrthoDB" id="9796578at2"/>
<dbReference type="NCBIfam" id="TIGR01215">
    <property type="entry name" value="minE"/>
    <property type="match status" value="1"/>
</dbReference>
<dbReference type="Proteomes" id="UP000319424">
    <property type="component" value="Unassembled WGS sequence"/>
</dbReference>
<sequence length="90" mass="10221">MNIFDFFKSSSAPSKAVAKDRLKLVLIHDRGDFSQEKKDAMKKDLIDVLSKYVEIDSDNIKIEIVSQKDSESGEQPQISANVPFKSFVKR</sequence>
<reference evidence="5" key="2">
    <citation type="submission" date="2018-07" db="EMBL/GenBank/DDBJ databases">
        <authorList>
            <person name="Quirk P.G."/>
            <person name="Krulwich T.A."/>
        </authorList>
    </citation>
    <scope>NUCLEOTIDE SEQUENCE</scope>
    <source>
        <strain evidence="5">CCRI-22567</strain>
    </source>
</reference>
<reference evidence="6 8" key="3">
    <citation type="submission" date="2019-07" db="EMBL/GenBank/DDBJ databases">
        <title>Criibacterium bergeronii gen. nov., sp. nov. isolated from human clinical samples.</title>
        <authorList>
            <person name="Maheux A.F."/>
            <person name="Boudreau D.K."/>
            <person name="Berube E."/>
            <person name="Brodeur S."/>
            <person name="Bernard K.A."/>
            <person name="Abed J.Y."/>
            <person name="Ducrey E."/>
            <person name="Guay E.F."/>
            <person name="Raymond F."/>
            <person name="Corbeil J."/>
            <person name="Domingo M.-C."/>
            <person name="Roy P.H."/>
            <person name="Boissinot M."/>
            <person name="Tocheva E.I."/>
            <person name="Omar R.F."/>
        </authorList>
    </citation>
    <scope>NUCLEOTIDE SEQUENCE [LARGE SCALE GENOMIC DNA]</scope>
    <source>
        <strain evidence="6 8">CCRI-24246</strain>
    </source>
</reference>
<dbReference type="STRING" id="1871336.BBG48_01150"/>